<dbReference type="Proteomes" id="UP000270296">
    <property type="component" value="Unassembled WGS sequence"/>
</dbReference>
<dbReference type="PANTHER" id="PTHR24028">
    <property type="entry name" value="CADHERIN-87A"/>
    <property type="match status" value="1"/>
</dbReference>
<feature type="domain" description="Cadherin" evidence="6">
    <location>
        <begin position="265"/>
        <end position="338"/>
    </location>
</feature>
<keyword evidence="3" id="KW-0472">Membrane</keyword>
<dbReference type="InterPro" id="IPR002126">
    <property type="entry name" value="Cadherin-like_dom"/>
</dbReference>
<dbReference type="PROSITE" id="PS50268">
    <property type="entry name" value="CADHERIN_2"/>
    <property type="match status" value="3"/>
</dbReference>
<dbReference type="GO" id="GO:0005509">
    <property type="term" value="F:calcium ion binding"/>
    <property type="evidence" value="ECO:0007669"/>
    <property type="project" value="UniProtKB-UniRule"/>
</dbReference>
<evidence type="ECO:0000259" key="6">
    <source>
        <dbReference type="PROSITE" id="PS50268"/>
    </source>
</evidence>
<dbReference type="OrthoDB" id="5855789at2759"/>
<reference evidence="7 8" key="1">
    <citation type="submission" date="2018-11" db="EMBL/GenBank/DDBJ databases">
        <authorList>
            <consortium name="Pathogen Informatics"/>
        </authorList>
    </citation>
    <scope>NUCLEOTIDE SEQUENCE [LARGE SCALE GENOMIC DNA]</scope>
</reference>
<name>A0A3P8DU37_9BILA</name>
<evidence type="ECO:0000256" key="4">
    <source>
        <dbReference type="ARBA" id="ARBA00023180"/>
    </source>
</evidence>
<feature type="domain" description="Cadherin" evidence="6">
    <location>
        <begin position="349"/>
        <end position="471"/>
    </location>
</feature>
<evidence type="ECO:0000256" key="1">
    <source>
        <dbReference type="ARBA" id="ARBA00004167"/>
    </source>
</evidence>
<gene>
    <name evidence="7" type="ORF">SBAD_LOCUS12335</name>
</gene>
<evidence type="ECO:0000313" key="7">
    <source>
        <dbReference type="EMBL" id="VDP47421.1"/>
    </source>
</evidence>
<dbReference type="CDD" id="cd11304">
    <property type="entry name" value="Cadherin_repeat"/>
    <property type="match status" value="3"/>
</dbReference>
<keyword evidence="4" id="KW-0325">Glycoprotein</keyword>
<dbReference type="GO" id="GO:0005886">
    <property type="term" value="C:plasma membrane"/>
    <property type="evidence" value="ECO:0007669"/>
    <property type="project" value="TreeGrafter"/>
</dbReference>
<proteinExistence type="predicted"/>
<dbReference type="AlphaFoldDB" id="A0A3P8DU37"/>
<dbReference type="SUPFAM" id="SSF49313">
    <property type="entry name" value="Cadherin-like"/>
    <property type="match status" value="3"/>
</dbReference>
<evidence type="ECO:0000256" key="3">
    <source>
        <dbReference type="ARBA" id="ARBA00022989"/>
    </source>
</evidence>
<dbReference type="InterPro" id="IPR050174">
    <property type="entry name" value="Protocadherin/Cadherin-CA"/>
</dbReference>
<keyword evidence="2" id="KW-0812">Transmembrane</keyword>
<keyword evidence="5" id="KW-0106">Calcium</keyword>
<dbReference type="Gene3D" id="2.60.40.60">
    <property type="entry name" value="Cadherins"/>
    <property type="match status" value="3"/>
</dbReference>
<dbReference type="SMART" id="SM00112">
    <property type="entry name" value="CA"/>
    <property type="match status" value="3"/>
</dbReference>
<keyword evidence="3" id="KW-1133">Transmembrane helix</keyword>
<evidence type="ECO:0000313" key="8">
    <source>
        <dbReference type="Proteomes" id="UP000270296"/>
    </source>
</evidence>
<feature type="non-terminal residue" evidence="7">
    <location>
        <position position="507"/>
    </location>
</feature>
<keyword evidence="8" id="KW-1185">Reference proteome</keyword>
<comment type="subcellular location">
    <subcellularLocation>
        <location evidence="1">Membrane</location>
        <topology evidence="1">Single-pass membrane protein</topology>
    </subcellularLocation>
</comment>
<dbReference type="PANTHER" id="PTHR24028:SF328">
    <property type="entry name" value="CADHERIN-3"/>
    <property type="match status" value="1"/>
</dbReference>
<dbReference type="Pfam" id="PF00028">
    <property type="entry name" value="Cadherin"/>
    <property type="match status" value="1"/>
</dbReference>
<dbReference type="EMBL" id="UZAM01017497">
    <property type="protein sequence ID" value="VDP47421.1"/>
    <property type="molecule type" value="Genomic_DNA"/>
</dbReference>
<protein>
    <recommendedName>
        <fullName evidence="6">Cadherin domain-containing protein</fullName>
    </recommendedName>
</protein>
<feature type="domain" description="Cadherin" evidence="6">
    <location>
        <begin position="11"/>
        <end position="111"/>
    </location>
</feature>
<evidence type="ECO:0000256" key="5">
    <source>
        <dbReference type="PROSITE-ProRule" id="PRU00043"/>
    </source>
</evidence>
<dbReference type="InterPro" id="IPR015919">
    <property type="entry name" value="Cadherin-like_sf"/>
</dbReference>
<organism evidence="7 8">
    <name type="scientific">Soboliphyme baturini</name>
    <dbReference type="NCBI Taxonomy" id="241478"/>
    <lineage>
        <taxon>Eukaryota</taxon>
        <taxon>Metazoa</taxon>
        <taxon>Ecdysozoa</taxon>
        <taxon>Nematoda</taxon>
        <taxon>Enoplea</taxon>
        <taxon>Dorylaimia</taxon>
        <taxon>Dioctophymatida</taxon>
        <taxon>Dioctophymatoidea</taxon>
        <taxon>Soboliphymatidae</taxon>
        <taxon>Soboliphyme</taxon>
    </lineage>
</organism>
<evidence type="ECO:0000256" key="2">
    <source>
        <dbReference type="ARBA" id="ARBA00022692"/>
    </source>
</evidence>
<dbReference type="PRINTS" id="PR00205">
    <property type="entry name" value="CADHERIN"/>
</dbReference>
<accession>A0A3P8DU37</accession>
<sequence>MEDENDSNPILPPSYSATVFANIPINSPVLRIHAPDPDSGLNGEVYYYLLNQSNFFAIHPKTGVLSVIHSLQSLAKRNLTFTVAAADRAWLLFPSSRISPTPSITSVTIVVQPKEVQLHLKCTAVDDGCTSNRRLCAKCKLSSDDRSDVALRRCQLHLAGEQAQHNRFVVARSSDHQSGAVFDVLLNDLRLAVSSVHELFVDMVCDDGAVVRKNASTVSVRVAPSCSVFSFNNGPKLFNASEALPVGAEVGRLLESLIIEVASNVRLRIVDHSSSLQQRLPFSVNENTGIIYVSGRLDYETETHYDFDVSFDVSDCNRSFLLRVTVQVMNENDNFPIIERPVQCLQTVVTPETPIDTVLCSFHASDADSGRNGKLMFSLSTATDYEDYFFLHEVSGKLYLRRQVPKAMCDRTFNVLIRCSDDGLPFRRETSVVVPFSFFKISLSKGLKNAGGKVIMPEVSPIASNRHSPVFLDSDESTVFVREDVSIGYIVAVLRAYDLDDGLEGFV</sequence>
<dbReference type="GO" id="GO:0007156">
    <property type="term" value="P:homophilic cell adhesion via plasma membrane adhesion molecules"/>
    <property type="evidence" value="ECO:0007669"/>
    <property type="project" value="InterPro"/>
</dbReference>